<dbReference type="InterPro" id="IPR036388">
    <property type="entry name" value="WH-like_DNA-bd_sf"/>
</dbReference>
<dbReference type="PROSITE" id="PS50956">
    <property type="entry name" value="HTH_ASNC_2"/>
    <property type="match status" value="1"/>
</dbReference>
<dbReference type="Pfam" id="PF01037">
    <property type="entry name" value="AsnC_trans_reg"/>
    <property type="match status" value="1"/>
</dbReference>
<dbReference type="EMBL" id="KM017070">
    <property type="protein sequence ID" value="AJW29308.1"/>
    <property type="molecule type" value="Genomic_DNA"/>
</dbReference>
<dbReference type="SUPFAM" id="SSF54909">
    <property type="entry name" value="Dimeric alpha+beta barrel"/>
    <property type="match status" value="1"/>
</dbReference>
<dbReference type="SMART" id="SM00344">
    <property type="entry name" value="HTH_ASNC"/>
    <property type="match status" value="1"/>
</dbReference>
<dbReference type="GO" id="GO:0043200">
    <property type="term" value="P:response to amino acid"/>
    <property type="evidence" value="ECO:0007669"/>
    <property type="project" value="TreeGrafter"/>
</dbReference>
<evidence type="ECO:0000313" key="5">
    <source>
        <dbReference type="EMBL" id="AJW29308.1"/>
    </source>
</evidence>
<dbReference type="AlphaFoldDB" id="A0A0D4ZZD4"/>
<keyword evidence="3" id="KW-0804">Transcription</keyword>
<accession>A0A0D4ZZD4</accession>
<dbReference type="InterPro" id="IPR000485">
    <property type="entry name" value="AsnC-type_HTH_dom"/>
</dbReference>
<keyword evidence="5" id="KW-0614">Plasmid</keyword>
<dbReference type="InterPro" id="IPR019888">
    <property type="entry name" value="Tscrpt_reg_AsnC-like"/>
</dbReference>
<dbReference type="Pfam" id="PF13412">
    <property type="entry name" value="HTH_24"/>
    <property type="match status" value="1"/>
</dbReference>
<evidence type="ECO:0000259" key="4">
    <source>
        <dbReference type="PROSITE" id="PS50956"/>
    </source>
</evidence>
<dbReference type="GO" id="GO:0005829">
    <property type="term" value="C:cytosol"/>
    <property type="evidence" value="ECO:0007669"/>
    <property type="project" value="TreeGrafter"/>
</dbReference>
<reference evidence="5" key="1">
    <citation type="submission" date="2014-06" db="EMBL/GenBank/DDBJ databases">
        <title>Molecular and ecological studies on carbamate pesticide degrading bacteria isolated from agricultural soils.</title>
        <authorList>
            <person name="Kim D.-U."/>
            <person name="Ka J.-O."/>
        </authorList>
    </citation>
    <scope>NUCLEOTIDE SEQUENCE</scope>
    <source>
        <strain evidence="5">NS2</strain>
        <plasmid evidence="5">201</plasmid>
    </source>
</reference>
<evidence type="ECO:0000256" key="2">
    <source>
        <dbReference type="ARBA" id="ARBA00023125"/>
    </source>
</evidence>
<dbReference type="PANTHER" id="PTHR30154">
    <property type="entry name" value="LEUCINE-RESPONSIVE REGULATORY PROTEIN"/>
    <property type="match status" value="1"/>
</dbReference>
<gene>
    <name evidence="5" type="ORF">plasmid201_120</name>
</gene>
<organism evidence="5">
    <name type="scientific">Sphingomonas sp. NS2</name>
    <dbReference type="NCBI Taxonomy" id="908605"/>
    <lineage>
        <taxon>Bacteria</taxon>
        <taxon>Pseudomonadati</taxon>
        <taxon>Pseudomonadota</taxon>
        <taxon>Alphaproteobacteria</taxon>
        <taxon>Sphingomonadales</taxon>
        <taxon>Sphingomonadaceae</taxon>
        <taxon>Sphingomonas</taxon>
    </lineage>
</organism>
<dbReference type="GO" id="GO:0043565">
    <property type="term" value="F:sequence-specific DNA binding"/>
    <property type="evidence" value="ECO:0007669"/>
    <property type="project" value="InterPro"/>
</dbReference>
<name>A0A0D4ZZD4_9SPHN</name>
<geneLocation type="plasmid" evidence="5">
    <name>201</name>
</geneLocation>
<dbReference type="Gene3D" id="3.30.70.920">
    <property type="match status" value="1"/>
</dbReference>
<keyword evidence="1" id="KW-0805">Transcription regulation</keyword>
<feature type="domain" description="HTH asnC-type" evidence="4">
    <location>
        <begin position="4"/>
        <end position="67"/>
    </location>
</feature>
<dbReference type="SUPFAM" id="SSF46785">
    <property type="entry name" value="Winged helix' DNA-binding domain"/>
    <property type="match status" value="1"/>
</dbReference>
<dbReference type="InterPro" id="IPR036390">
    <property type="entry name" value="WH_DNA-bd_sf"/>
</dbReference>
<keyword evidence="2" id="KW-0238">DNA-binding</keyword>
<proteinExistence type="predicted"/>
<dbReference type="Gene3D" id="1.10.10.10">
    <property type="entry name" value="Winged helix-like DNA-binding domain superfamily/Winged helix DNA-binding domain"/>
    <property type="match status" value="1"/>
</dbReference>
<dbReference type="InterPro" id="IPR011008">
    <property type="entry name" value="Dimeric_a/b-barrel"/>
</dbReference>
<protein>
    <submittedName>
        <fullName evidence="5">Putative AsnC family alanine catabolic operon regulator</fullName>
    </submittedName>
</protein>
<evidence type="ECO:0000256" key="1">
    <source>
        <dbReference type="ARBA" id="ARBA00023015"/>
    </source>
</evidence>
<sequence>MAGIDDYDRKILTQLRLNARVTNQVLGEAVGLSPSACLRRVRNLERSGAIRGYTILLGGSLPEEGTTAMVQVTLSQQTQDCLTRFEAAVRGHPEIREWYLMTGEGDYFLRIQIAGIDDYERFHREVLSRLPSVTRITSSFAMRSGRRG</sequence>
<evidence type="ECO:0000256" key="3">
    <source>
        <dbReference type="ARBA" id="ARBA00023163"/>
    </source>
</evidence>
<dbReference type="PANTHER" id="PTHR30154:SF34">
    <property type="entry name" value="TRANSCRIPTIONAL REGULATOR AZLB"/>
    <property type="match status" value="1"/>
</dbReference>
<dbReference type="InterPro" id="IPR019887">
    <property type="entry name" value="Tscrpt_reg_AsnC/Lrp_C"/>
</dbReference>
<dbReference type="PRINTS" id="PR00033">
    <property type="entry name" value="HTHASNC"/>
</dbReference>